<evidence type="ECO:0000313" key="2">
    <source>
        <dbReference type="Proteomes" id="UP001061991"/>
    </source>
</evidence>
<reference evidence="1" key="1">
    <citation type="submission" date="2022-09" db="EMBL/GenBank/DDBJ databases">
        <title>Interaction between co-microsymbionts with complementary sets of symbiotic genes in legume-rhizobium systems.</title>
        <authorList>
            <person name="Safronova V."/>
            <person name="Sazanova A."/>
            <person name="Afonin A."/>
            <person name="Chirak E."/>
        </authorList>
    </citation>
    <scope>NUCLEOTIDE SEQUENCE</scope>
    <source>
        <strain evidence="1">A18/3m</strain>
    </source>
</reference>
<keyword evidence="2" id="KW-1185">Reference proteome</keyword>
<gene>
    <name evidence="1" type="ORF">N8E88_17400</name>
</gene>
<evidence type="ECO:0000313" key="1">
    <source>
        <dbReference type="EMBL" id="UXN61816.1"/>
    </source>
</evidence>
<organism evidence="1 2">
    <name type="scientific">Phyllobacterium zundukense</name>
    <dbReference type="NCBI Taxonomy" id="1867719"/>
    <lineage>
        <taxon>Bacteria</taxon>
        <taxon>Pseudomonadati</taxon>
        <taxon>Pseudomonadota</taxon>
        <taxon>Alphaproteobacteria</taxon>
        <taxon>Hyphomicrobiales</taxon>
        <taxon>Phyllobacteriaceae</taxon>
        <taxon>Phyllobacterium</taxon>
    </lineage>
</organism>
<dbReference type="Proteomes" id="UP001061991">
    <property type="component" value="Chromosome"/>
</dbReference>
<proteinExistence type="predicted"/>
<accession>A0ACD4D7N6</accession>
<sequence>MEDWDPNVVKMLSIFMPTTFDRRLAIKGHSRFVHYTTAENLFRILDQEEIRFRNTRCMNDYRDVEQGVMQLHQWNNDGESSERLAKALEASSPGIWGEAIKKYYHALPSLRTQSYVLSVAEHDPAENDTGRLSMWRAYEKSETGVAVVVKVAPFMQVTEALKAFSSPVAYWTRHQLDDEFKVVAQRVSANKDFLSKLPKPALIEMLFLMLVFAATCSKHPGLGDEREWRVLTNPQLWPSPQLIEHHDVINGVPQTVYRMPLKNNPADNVLGIELPELIDRVIIGPTAYAGPIRDAIIAKLAQRKIEDPASKVVISGMPVRAKAMGG</sequence>
<protein>
    <submittedName>
        <fullName evidence="1">DUF2971 domain-containing protein</fullName>
    </submittedName>
</protein>
<dbReference type="EMBL" id="CP104973">
    <property type="protein sequence ID" value="UXN61816.1"/>
    <property type="molecule type" value="Genomic_DNA"/>
</dbReference>
<name>A0ACD4D7N6_9HYPH</name>